<evidence type="ECO:0000313" key="6">
    <source>
        <dbReference type="EMBL" id="MDA0164722.1"/>
    </source>
</evidence>
<dbReference type="InterPro" id="IPR001173">
    <property type="entry name" value="Glyco_trans_2-like"/>
</dbReference>
<keyword evidence="7" id="KW-1185">Reference proteome</keyword>
<evidence type="ECO:0000256" key="3">
    <source>
        <dbReference type="ARBA" id="ARBA00022676"/>
    </source>
</evidence>
<dbReference type="AlphaFoldDB" id="A0A9X3N0T2"/>
<dbReference type="GO" id="GO:0016757">
    <property type="term" value="F:glycosyltransferase activity"/>
    <property type="evidence" value="ECO:0007669"/>
    <property type="project" value="UniProtKB-KW"/>
</dbReference>
<dbReference type="PANTHER" id="PTHR43179:SF12">
    <property type="entry name" value="GALACTOFURANOSYLTRANSFERASE GLFT2"/>
    <property type="match status" value="1"/>
</dbReference>
<keyword evidence="4" id="KW-0808">Transferase</keyword>
<proteinExistence type="inferred from homology"/>
<name>A0A9X3N0T2_9ACTN</name>
<dbReference type="Pfam" id="PF00535">
    <property type="entry name" value="Glycos_transf_2"/>
    <property type="match status" value="1"/>
</dbReference>
<protein>
    <submittedName>
        <fullName evidence="6">Glycosyltransferase family 2 protein</fullName>
    </submittedName>
</protein>
<dbReference type="Proteomes" id="UP001149140">
    <property type="component" value="Unassembled WGS sequence"/>
</dbReference>
<dbReference type="RefSeq" id="WP_270043973.1">
    <property type="nucleotide sequence ID" value="NZ_JAPDOD010000037.1"/>
</dbReference>
<dbReference type="PANTHER" id="PTHR43179">
    <property type="entry name" value="RHAMNOSYLTRANSFERASE WBBL"/>
    <property type="match status" value="1"/>
</dbReference>
<sequence>MSSRSVAAVVLSYDGRHLLEIALPSLAAQTLDDVHVLVVDNGSSDGTAEWLAAEWPDVEVVALPVNVGVTAALNAGLKAAAGHEFVALLNNDLELDPNCLAELVGAMRAYPRAGSAGAKLLDFHERDVIDGTGDFLRWTGIATRRGHGQRDAGRYDTPEAVFGACGGAAVYRGAALEDVGLLDAAFFAFSEDVDWALRAQLAGWDCRYVPTAVVYHMGSATLGRGLSDFTAYHLWRNAIWMIAKDFPPSALIRRSPFIAAGFAMNLAAALKGRKLGVWARAMRDAARGLPGALRRRGTVQRKRRRSLAELDTVISRF</sequence>
<accession>A0A9X3N0T2</accession>
<organism evidence="6 7">
    <name type="scientific">Solirubrobacter ginsenosidimutans</name>
    <dbReference type="NCBI Taxonomy" id="490573"/>
    <lineage>
        <taxon>Bacteria</taxon>
        <taxon>Bacillati</taxon>
        <taxon>Actinomycetota</taxon>
        <taxon>Thermoleophilia</taxon>
        <taxon>Solirubrobacterales</taxon>
        <taxon>Solirubrobacteraceae</taxon>
        <taxon>Solirubrobacter</taxon>
    </lineage>
</organism>
<dbReference type="Gene3D" id="3.90.550.10">
    <property type="entry name" value="Spore Coat Polysaccharide Biosynthesis Protein SpsA, Chain A"/>
    <property type="match status" value="1"/>
</dbReference>
<dbReference type="SUPFAM" id="SSF53448">
    <property type="entry name" value="Nucleotide-diphospho-sugar transferases"/>
    <property type="match status" value="1"/>
</dbReference>
<evidence type="ECO:0000256" key="1">
    <source>
        <dbReference type="ARBA" id="ARBA00004776"/>
    </source>
</evidence>
<dbReference type="EMBL" id="JAPDOD010000037">
    <property type="protein sequence ID" value="MDA0164722.1"/>
    <property type="molecule type" value="Genomic_DNA"/>
</dbReference>
<evidence type="ECO:0000259" key="5">
    <source>
        <dbReference type="Pfam" id="PF00535"/>
    </source>
</evidence>
<comment type="caution">
    <text evidence="6">The sequence shown here is derived from an EMBL/GenBank/DDBJ whole genome shotgun (WGS) entry which is preliminary data.</text>
</comment>
<reference evidence="6" key="1">
    <citation type="submission" date="2022-10" db="EMBL/GenBank/DDBJ databases">
        <title>The WGS of Solirubrobacter ginsenosidimutans DSM 21036.</title>
        <authorList>
            <person name="Jiang Z."/>
        </authorList>
    </citation>
    <scope>NUCLEOTIDE SEQUENCE</scope>
    <source>
        <strain evidence="6">DSM 21036</strain>
    </source>
</reference>
<evidence type="ECO:0000256" key="2">
    <source>
        <dbReference type="ARBA" id="ARBA00006739"/>
    </source>
</evidence>
<dbReference type="InterPro" id="IPR029044">
    <property type="entry name" value="Nucleotide-diphossugar_trans"/>
</dbReference>
<gene>
    <name evidence="6" type="ORF">OM076_30925</name>
</gene>
<evidence type="ECO:0000256" key="4">
    <source>
        <dbReference type="ARBA" id="ARBA00022679"/>
    </source>
</evidence>
<feature type="domain" description="Glycosyltransferase 2-like" evidence="5">
    <location>
        <begin position="9"/>
        <end position="179"/>
    </location>
</feature>
<dbReference type="CDD" id="cd04186">
    <property type="entry name" value="GT_2_like_c"/>
    <property type="match status" value="1"/>
</dbReference>
<keyword evidence="3" id="KW-0328">Glycosyltransferase</keyword>
<evidence type="ECO:0000313" key="7">
    <source>
        <dbReference type="Proteomes" id="UP001149140"/>
    </source>
</evidence>
<comment type="pathway">
    <text evidence="1">Cell wall biogenesis; cell wall polysaccharide biosynthesis.</text>
</comment>
<comment type="similarity">
    <text evidence="2">Belongs to the glycosyltransferase 2 family.</text>
</comment>